<name>A0A485KKD5_9STRA</name>
<feature type="transmembrane region" description="Helical" evidence="5">
    <location>
        <begin position="294"/>
        <end position="318"/>
    </location>
</feature>
<dbReference type="InterPro" id="IPR001611">
    <property type="entry name" value="Leu-rich_rpt"/>
</dbReference>
<sequence>MQQSLQYPRNARELGPRSPSLATLELKIVLFRPVLGLAMVKHIVSCIYFTLMCFLYATTSPADLRAIEAYAPNALGVFMGCFAALHGYGLTRTCRIHASRSKLWTNRWHSLDRFLSPSSQLTLFHLINVACQSYQAYHASHYLVDSVNAIGFVVVVALNCIVTPWFLHSKHKVVRHSVVPLVDSFFGFFLSTLFPSYVLAYPAMCYNVGASHTQGNDFTTRLILASRCFLVTSPLDLVTKTVIQFSSFASLRKLVEFTHVPKVVRKIDPRITSSRTSSLIEHFQLEFHHKRLHFAYTLGAAMWGIYILAVSTTATLYARHTCPDTCVLAFAPWWTSTCQCAFFVLNCALKNVTGDSIDSFLQPDALGRMLFFMDIRRCALPRGIPLATLAPFQRLYGLHVLYSNMSEWSPLNTSATTLPDSLADITIRYSNLTAVPVVLTTTPACLQYLTLEGATISEIPDSFFKAWVNVSQLVLNAINLTTIPLALTGMVNVQFLQLKGNNLTSIPPTWHPTLPRLELLDLSANAFTDAPWSVAQDGMVTLELSSNPIASIPASVDAQLITKANIVLDDTPYCATPGAAPCLPKCSSMCQVKLIGDGRCDWPCLSAACGYDDGDCDSYGFV</sequence>
<organism evidence="8 9">
    <name type="scientific">Aphanomyces stellatus</name>
    <dbReference type="NCBI Taxonomy" id="120398"/>
    <lineage>
        <taxon>Eukaryota</taxon>
        <taxon>Sar</taxon>
        <taxon>Stramenopiles</taxon>
        <taxon>Oomycota</taxon>
        <taxon>Saprolegniomycetes</taxon>
        <taxon>Saprolegniales</taxon>
        <taxon>Verrucalvaceae</taxon>
        <taxon>Aphanomyces</taxon>
    </lineage>
</organism>
<feature type="transmembrane region" description="Helical" evidence="5">
    <location>
        <begin position="147"/>
        <end position="167"/>
    </location>
</feature>
<evidence type="ECO:0000256" key="2">
    <source>
        <dbReference type="ARBA" id="ARBA00022737"/>
    </source>
</evidence>
<dbReference type="InterPro" id="IPR050328">
    <property type="entry name" value="Dev_Immune_Receptor"/>
</dbReference>
<evidence type="ECO:0000313" key="8">
    <source>
        <dbReference type="EMBL" id="VFT85341.1"/>
    </source>
</evidence>
<dbReference type="GO" id="GO:0005615">
    <property type="term" value="C:extracellular space"/>
    <property type="evidence" value="ECO:0007669"/>
    <property type="project" value="TreeGrafter"/>
</dbReference>
<evidence type="ECO:0000259" key="6">
    <source>
        <dbReference type="Pfam" id="PF00066"/>
    </source>
</evidence>
<reference evidence="8 9" key="1">
    <citation type="submission" date="2019-03" db="EMBL/GenBank/DDBJ databases">
        <authorList>
            <person name="Gaulin E."/>
            <person name="Dumas B."/>
        </authorList>
    </citation>
    <scope>NUCLEOTIDE SEQUENCE [LARGE SCALE GENOMIC DNA]</scope>
    <source>
        <strain evidence="8">CBS 568.67</strain>
    </source>
</reference>
<proteinExistence type="predicted"/>
<evidence type="ECO:0000313" key="7">
    <source>
        <dbReference type="EMBL" id="KAF0701009.1"/>
    </source>
</evidence>
<dbReference type="GO" id="GO:0031012">
    <property type="term" value="C:extracellular matrix"/>
    <property type="evidence" value="ECO:0007669"/>
    <property type="project" value="TreeGrafter"/>
</dbReference>
<keyword evidence="9" id="KW-1185">Reference proteome</keyword>
<keyword evidence="4" id="KW-0325">Glycoprotein</keyword>
<feature type="transmembrane region" description="Helical" evidence="5">
    <location>
        <begin position="69"/>
        <end position="90"/>
    </location>
</feature>
<accession>A0A485KKD5</accession>
<feature type="domain" description="LNR" evidence="6">
    <location>
        <begin position="584"/>
        <end position="617"/>
    </location>
</feature>
<feature type="transmembrane region" description="Helical" evidence="5">
    <location>
        <begin position="34"/>
        <end position="57"/>
    </location>
</feature>
<evidence type="ECO:0000256" key="3">
    <source>
        <dbReference type="ARBA" id="ARBA00023157"/>
    </source>
</evidence>
<evidence type="ECO:0000256" key="5">
    <source>
        <dbReference type="SAM" id="Phobius"/>
    </source>
</evidence>
<feature type="transmembrane region" description="Helical" evidence="5">
    <location>
        <begin position="179"/>
        <end position="200"/>
    </location>
</feature>
<keyword evidence="2" id="KW-0677">Repeat</keyword>
<dbReference type="Proteomes" id="UP000332933">
    <property type="component" value="Unassembled WGS sequence"/>
</dbReference>
<keyword evidence="5" id="KW-1133">Transmembrane helix</keyword>
<dbReference type="PANTHER" id="PTHR24373:SF395">
    <property type="entry name" value="IG-LIKE DOMAIN-CONTAINING PROTEIN"/>
    <property type="match status" value="1"/>
</dbReference>
<dbReference type="InterPro" id="IPR032675">
    <property type="entry name" value="LRR_dom_sf"/>
</dbReference>
<dbReference type="SUPFAM" id="SSF52058">
    <property type="entry name" value="L domain-like"/>
    <property type="match status" value="1"/>
</dbReference>
<dbReference type="Gene3D" id="3.30.300.320">
    <property type="match status" value="1"/>
</dbReference>
<dbReference type="Gene3D" id="3.80.10.10">
    <property type="entry name" value="Ribonuclease Inhibitor"/>
    <property type="match status" value="1"/>
</dbReference>
<gene>
    <name evidence="8" type="primary">Aste57867_8455</name>
    <name evidence="7" type="ORF">As57867_008423</name>
    <name evidence="8" type="ORF">ASTE57867_8455</name>
</gene>
<dbReference type="Pfam" id="PF00066">
    <property type="entry name" value="Notch"/>
    <property type="match status" value="1"/>
</dbReference>
<keyword evidence="3" id="KW-1015">Disulfide bond</keyword>
<dbReference type="EMBL" id="VJMH01005103">
    <property type="protein sequence ID" value="KAF0701009.1"/>
    <property type="molecule type" value="Genomic_DNA"/>
</dbReference>
<keyword evidence="5" id="KW-0472">Membrane</keyword>
<dbReference type="PANTHER" id="PTHR24373">
    <property type="entry name" value="SLIT RELATED LEUCINE-RICH REPEAT NEURONAL PROTEIN"/>
    <property type="match status" value="1"/>
</dbReference>
<evidence type="ECO:0000256" key="4">
    <source>
        <dbReference type="ARBA" id="ARBA00023180"/>
    </source>
</evidence>
<dbReference type="EMBL" id="CAADRA010005124">
    <property type="protein sequence ID" value="VFT85341.1"/>
    <property type="molecule type" value="Genomic_DNA"/>
</dbReference>
<dbReference type="Pfam" id="PF13855">
    <property type="entry name" value="LRR_8"/>
    <property type="match status" value="1"/>
</dbReference>
<evidence type="ECO:0000256" key="1">
    <source>
        <dbReference type="ARBA" id="ARBA00022729"/>
    </source>
</evidence>
<dbReference type="AlphaFoldDB" id="A0A485KKD5"/>
<keyword evidence="1" id="KW-0732">Signal</keyword>
<protein>
    <submittedName>
        <fullName evidence="8">Aste57867_8455 protein</fullName>
    </submittedName>
</protein>
<reference evidence="7" key="2">
    <citation type="submission" date="2019-06" db="EMBL/GenBank/DDBJ databases">
        <title>Genomics analysis of Aphanomyces spp. identifies a new class of oomycete effector associated with host adaptation.</title>
        <authorList>
            <person name="Gaulin E."/>
        </authorList>
    </citation>
    <scope>NUCLEOTIDE SEQUENCE</scope>
    <source>
        <strain evidence="7">CBS 578.67</strain>
    </source>
</reference>
<dbReference type="InterPro" id="IPR000800">
    <property type="entry name" value="Notch_dom"/>
</dbReference>
<keyword evidence="5" id="KW-0812">Transmembrane</keyword>
<evidence type="ECO:0000313" key="9">
    <source>
        <dbReference type="Proteomes" id="UP000332933"/>
    </source>
</evidence>
<dbReference type="OrthoDB" id="107262at2759"/>